<dbReference type="CDD" id="cd02603">
    <property type="entry name" value="HAD_sEH-N_like"/>
    <property type="match status" value="1"/>
</dbReference>
<dbReference type="KEGG" id="cid:P73_0811"/>
<dbReference type="InterPro" id="IPR006439">
    <property type="entry name" value="HAD-SF_hydro_IA"/>
</dbReference>
<organism evidence="1 2">
    <name type="scientific">Celeribacter indicus</name>
    <dbReference type="NCBI Taxonomy" id="1208324"/>
    <lineage>
        <taxon>Bacteria</taxon>
        <taxon>Pseudomonadati</taxon>
        <taxon>Pseudomonadota</taxon>
        <taxon>Alphaproteobacteria</taxon>
        <taxon>Rhodobacterales</taxon>
        <taxon>Roseobacteraceae</taxon>
        <taxon>Celeribacter</taxon>
    </lineage>
</organism>
<dbReference type="SFLD" id="SFLDS00003">
    <property type="entry name" value="Haloacid_Dehalogenase"/>
    <property type="match status" value="1"/>
</dbReference>
<gene>
    <name evidence="1" type="ORF">P73_0811</name>
</gene>
<accession>A0A0B5DXQ2</accession>
<dbReference type="SFLD" id="SFLDG01129">
    <property type="entry name" value="C1.5:_HAD__Beta-PGM__Phosphata"/>
    <property type="match status" value="1"/>
</dbReference>
<name>A0A0B5DXQ2_9RHOB</name>
<sequence>MTHVVFDIGNVLIRWDPLHAFADAFGGAEAAGACLARMGFAGLNARADRGALFSELAAEIADEEDRALFASYPERFHLTIAERVPGSWEILARLKAAGVPLHAITNWSEETWPAALALYPALAESFGTIVVSGTERMMKPERAIFDLLCARAGVAPGDCLFIDDSPKNVDGARAAGMEALLFTDAPALERDLTERGLI</sequence>
<evidence type="ECO:0000313" key="1">
    <source>
        <dbReference type="EMBL" id="AJE45526.1"/>
    </source>
</evidence>
<dbReference type="Gene3D" id="3.40.50.1000">
    <property type="entry name" value="HAD superfamily/HAD-like"/>
    <property type="match status" value="1"/>
</dbReference>
<dbReference type="Proteomes" id="UP000031521">
    <property type="component" value="Chromosome"/>
</dbReference>
<dbReference type="RefSeq" id="WP_043868583.1">
    <property type="nucleotide sequence ID" value="NZ_CP004393.1"/>
</dbReference>
<protein>
    <submittedName>
        <fullName evidence="1">HAD family hydrolase</fullName>
    </submittedName>
</protein>
<keyword evidence="1" id="KW-0378">Hydrolase</keyword>
<keyword evidence="2" id="KW-1185">Reference proteome</keyword>
<dbReference type="PANTHER" id="PTHR43611:SF3">
    <property type="entry name" value="FLAVIN MONONUCLEOTIDE HYDROLASE 1, CHLOROPLATIC"/>
    <property type="match status" value="1"/>
</dbReference>
<dbReference type="OrthoDB" id="9807742at2"/>
<proteinExistence type="predicted"/>
<dbReference type="HOGENOM" id="CLU_045011_9_1_5"/>
<dbReference type="Pfam" id="PF00702">
    <property type="entry name" value="Hydrolase"/>
    <property type="match status" value="1"/>
</dbReference>
<dbReference type="InterPro" id="IPR036412">
    <property type="entry name" value="HAD-like_sf"/>
</dbReference>
<dbReference type="SUPFAM" id="SSF56784">
    <property type="entry name" value="HAD-like"/>
    <property type="match status" value="1"/>
</dbReference>
<dbReference type="AlphaFoldDB" id="A0A0B5DXQ2"/>
<dbReference type="InterPro" id="IPR023214">
    <property type="entry name" value="HAD_sf"/>
</dbReference>
<reference evidence="1 2" key="1">
    <citation type="journal article" date="2014" name="Int. J. Syst. Evol. Microbiol.">
        <title>Celeribacter indicus sp. nov., a polycyclic aromatic hydrocarbon-degrading bacterium from deep-sea sediment and reclassification of Huaishuia halophila as Celeribacter halophilus comb. nov.</title>
        <authorList>
            <person name="Lai Q."/>
            <person name="Cao J."/>
            <person name="Yuan J."/>
            <person name="Li F."/>
            <person name="Shao Z."/>
        </authorList>
    </citation>
    <scope>NUCLEOTIDE SEQUENCE [LARGE SCALE GENOMIC DNA]</scope>
    <source>
        <strain evidence="1">P73</strain>
    </source>
</reference>
<dbReference type="EMBL" id="CP004393">
    <property type="protein sequence ID" value="AJE45526.1"/>
    <property type="molecule type" value="Genomic_DNA"/>
</dbReference>
<dbReference type="GO" id="GO:0016787">
    <property type="term" value="F:hydrolase activity"/>
    <property type="evidence" value="ECO:0007669"/>
    <property type="project" value="UniProtKB-KW"/>
</dbReference>
<dbReference type="NCBIfam" id="TIGR01509">
    <property type="entry name" value="HAD-SF-IA-v3"/>
    <property type="match status" value="1"/>
</dbReference>
<dbReference type="PRINTS" id="PR00413">
    <property type="entry name" value="HADHALOGNASE"/>
</dbReference>
<evidence type="ECO:0000313" key="2">
    <source>
        <dbReference type="Proteomes" id="UP000031521"/>
    </source>
</evidence>
<dbReference type="PANTHER" id="PTHR43611">
    <property type="entry name" value="ALPHA-D-GLUCOSE 1-PHOSPHATE PHOSPHATASE"/>
    <property type="match status" value="1"/>
</dbReference>
<dbReference type="STRING" id="1208324.P73_0811"/>